<dbReference type="KEGG" id="tdu:QJT80_05085"/>
<name>A0AA95HAW4_9GAMM</name>
<accession>A0AA95HAW4</accession>
<gene>
    <name evidence="1" type="ORF">QJT80_05085</name>
</gene>
<dbReference type="Proteomes" id="UP001300672">
    <property type="component" value="Chromosome"/>
</dbReference>
<protein>
    <submittedName>
        <fullName evidence="1">Uncharacterized protein</fullName>
    </submittedName>
</protein>
<dbReference type="EMBL" id="CP124755">
    <property type="protein sequence ID" value="WGZ91854.1"/>
    <property type="molecule type" value="Genomic_DNA"/>
</dbReference>
<reference evidence="1" key="1">
    <citation type="journal article" date="2023" name="Int. J. Mol. Sci.">
        <title>Metagenomics Revealed a New Genus 'Candidatus Thiocaldithrix dubininis' gen. nov., sp. nov. and a New Species 'Candidatus Thiothrix putei' sp. nov. in the Family Thiotrichaceae, Some Members of Which Have Traits of Both Na+- and H+-Motive Energetics.</title>
        <authorList>
            <person name="Ravin N.V."/>
            <person name="Muntyan M.S."/>
            <person name="Smolyakov D.D."/>
            <person name="Rudenko T.S."/>
            <person name="Beletsky A.V."/>
            <person name="Mardanov A.V."/>
            <person name="Grabovich M.Y."/>
        </authorList>
    </citation>
    <scope>NUCLEOTIDE SEQUENCE</scope>
    <source>
        <strain evidence="1">GKL-01</strain>
    </source>
</reference>
<dbReference type="AlphaFoldDB" id="A0AA95HAW4"/>
<sequence>MKYFENESDVITLQELSIENRLDRVSIFGSLDITRDKQGLELALKLQCIVEGIVNALEQVKDELPDHIPPPAPTEEVENPF</sequence>
<evidence type="ECO:0000313" key="1">
    <source>
        <dbReference type="EMBL" id="WGZ91854.1"/>
    </source>
</evidence>
<reference evidence="1" key="2">
    <citation type="submission" date="2023-04" db="EMBL/GenBank/DDBJ databases">
        <authorList>
            <person name="Beletskiy A.V."/>
            <person name="Mardanov A.V."/>
            <person name="Ravin N.V."/>
        </authorList>
    </citation>
    <scope>NUCLEOTIDE SEQUENCE</scope>
    <source>
        <strain evidence="1">GKL-01</strain>
    </source>
</reference>
<organism evidence="1">
    <name type="scientific">Candidatus Thiocaldithrix dubininis</name>
    <dbReference type="NCBI Taxonomy" id="3080823"/>
    <lineage>
        <taxon>Bacteria</taxon>
        <taxon>Pseudomonadati</taxon>
        <taxon>Pseudomonadota</taxon>
        <taxon>Gammaproteobacteria</taxon>
        <taxon>Thiotrichales</taxon>
        <taxon>Thiotrichaceae</taxon>
        <taxon>Candidatus Thiocaldithrix</taxon>
    </lineage>
</organism>
<proteinExistence type="predicted"/>